<gene>
    <name evidence="1" type="ORF">PGLA1383_LOCUS23299</name>
    <name evidence="2" type="ORF">PGLA2088_LOCUS34902</name>
</gene>
<evidence type="ECO:0000313" key="2">
    <source>
        <dbReference type="EMBL" id="CAE8708364.1"/>
    </source>
</evidence>
<evidence type="ECO:0000313" key="3">
    <source>
        <dbReference type="Proteomes" id="UP000626109"/>
    </source>
</evidence>
<keyword evidence="4" id="KW-1185">Reference proteome</keyword>
<proteinExistence type="predicted"/>
<protein>
    <submittedName>
        <fullName evidence="2">Uncharacterized protein</fullName>
    </submittedName>
</protein>
<name>A0A813KIT6_POLGL</name>
<sequence>MEAAAWTPQQPSLSMMPRVSSRAFGMYHVEMKKCLLRHRFYCCARRRIGEELSVGWLPLLLDASPVGFWRSLVHRSQLFPDSEWYSRFDEITSRYWALWLGNCTSNLADRLPP</sequence>
<dbReference type="AlphaFoldDB" id="A0A813KIT6"/>
<evidence type="ECO:0000313" key="4">
    <source>
        <dbReference type="Proteomes" id="UP000654075"/>
    </source>
</evidence>
<organism evidence="2 3">
    <name type="scientific">Polarella glacialis</name>
    <name type="common">Dinoflagellate</name>
    <dbReference type="NCBI Taxonomy" id="89957"/>
    <lineage>
        <taxon>Eukaryota</taxon>
        <taxon>Sar</taxon>
        <taxon>Alveolata</taxon>
        <taxon>Dinophyceae</taxon>
        <taxon>Suessiales</taxon>
        <taxon>Suessiaceae</taxon>
        <taxon>Polarella</taxon>
    </lineage>
</organism>
<dbReference type="Proteomes" id="UP000654075">
    <property type="component" value="Unassembled WGS sequence"/>
</dbReference>
<accession>A0A813KIT6</accession>
<dbReference type="EMBL" id="CAJNNW010031650">
    <property type="protein sequence ID" value="CAE8708364.1"/>
    <property type="molecule type" value="Genomic_DNA"/>
</dbReference>
<dbReference type="EMBL" id="CAJNNV010017459">
    <property type="protein sequence ID" value="CAE8605172.1"/>
    <property type="molecule type" value="Genomic_DNA"/>
</dbReference>
<evidence type="ECO:0000313" key="1">
    <source>
        <dbReference type="EMBL" id="CAE8605172.1"/>
    </source>
</evidence>
<reference evidence="2" key="1">
    <citation type="submission" date="2021-02" db="EMBL/GenBank/DDBJ databases">
        <authorList>
            <person name="Dougan E. K."/>
            <person name="Rhodes N."/>
            <person name="Thang M."/>
            <person name="Chan C."/>
        </authorList>
    </citation>
    <scope>NUCLEOTIDE SEQUENCE</scope>
</reference>
<comment type="caution">
    <text evidence="2">The sequence shown here is derived from an EMBL/GenBank/DDBJ whole genome shotgun (WGS) entry which is preliminary data.</text>
</comment>
<dbReference type="Proteomes" id="UP000626109">
    <property type="component" value="Unassembled WGS sequence"/>
</dbReference>